<proteinExistence type="evidence at transcript level"/>
<dbReference type="InterPro" id="IPR013126">
    <property type="entry name" value="Hsp_70_fam"/>
</dbReference>
<dbReference type="CDD" id="cd10234">
    <property type="entry name" value="ASKHA_NBD_HSP70_DnaK-like"/>
    <property type="match status" value="1"/>
</dbReference>
<dbReference type="SUPFAM" id="SSF53067">
    <property type="entry name" value="Actin-like ATPase domain"/>
    <property type="match status" value="2"/>
</dbReference>
<evidence type="ECO:0000256" key="4">
    <source>
        <dbReference type="ARBA" id="ARBA00022741"/>
    </source>
</evidence>
<dbReference type="Pfam" id="PF00012">
    <property type="entry name" value="HSP70"/>
    <property type="match status" value="1"/>
</dbReference>
<comment type="induction">
    <text evidence="8">By stress conditions e.g. heat shock.</text>
</comment>
<dbReference type="GO" id="GO:0140662">
    <property type="term" value="F:ATP-dependent protein folding chaperone"/>
    <property type="evidence" value="ECO:0007669"/>
    <property type="project" value="InterPro"/>
</dbReference>
<dbReference type="AlphaFoldDB" id="A0A0C2CX55"/>
<dbReference type="NCBIfam" id="TIGR02350">
    <property type="entry name" value="prok_dnaK"/>
    <property type="match status" value="1"/>
</dbReference>
<dbReference type="Proteomes" id="UP000031599">
    <property type="component" value="Unassembled WGS sequence"/>
</dbReference>
<dbReference type="PROSITE" id="PS00297">
    <property type="entry name" value="HSP70_1"/>
    <property type="match status" value="1"/>
</dbReference>
<protein>
    <recommendedName>
        <fullName evidence="2 8">Chaperone protein DnaK</fullName>
    </recommendedName>
    <alternativeName>
        <fullName evidence="8">HSP70</fullName>
    </alternativeName>
    <alternativeName>
        <fullName evidence="8">Heat shock 70 kDa protein</fullName>
    </alternativeName>
    <alternativeName>
        <fullName evidence="8">Heat shock protein 70</fullName>
    </alternativeName>
</protein>
<comment type="caution">
    <text evidence="10">The sequence shown here is derived from an EMBL/GenBank/DDBJ whole genome shotgun (WGS) entry which is preliminary data.</text>
</comment>
<dbReference type="PRINTS" id="PR00301">
    <property type="entry name" value="HEATSHOCK70"/>
</dbReference>
<dbReference type="GO" id="GO:0051082">
    <property type="term" value="F:unfolded protein binding"/>
    <property type="evidence" value="ECO:0007669"/>
    <property type="project" value="InterPro"/>
</dbReference>
<comment type="function">
    <text evidence="8">Acts as a chaperone.</text>
</comment>
<evidence type="ECO:0000313" key="10">
    <source>
        <dbReference type="EMBL" id="KIG12437.1"/>
    </source>
</evidence>
<dbReference type="InterPro" id="IPR029048">
    <property type="entry name" value="HSP70_C_sf"/>
</dbReference>
<dbReference type="FunFam" id="3.90.640.10:FF:000003">
    <property type="entry name" value="Molecular chaperone DnaK"/>
    <property type="match status" value="1"/>
</dbReference>
<keyword evidence="6 8" id="KW-0346">Stress response</keyword>
<keyword evidence="4 8" id="KW-0547">Nucleotide-binding</keyword>
<organism evidence="10 11">
    <name type="scientific">Enhygromyxa salina</name>
    <dbReference type="NCBI Taxonomy" id="215803"/>
    <lineage>
        <taxon>Bacteria</taxon>
        <taxon>Pseudomonadati</taxon>
        <taxon>Myxococcota</taxon>
        <taxon>Polyangia</taxon>
        <taxon>Nannocystales</taxon>
        <taxon>Nannocystaceae</taxon>
        <taxon>Enhygromyxa</taxon>
    </lineage>
</organism>
<dbReference type="Gene3D" id="3.30.420.40">
    <property type="match status" value="2"/>
</dbReference>
<keyword evidence="7 8" id="KW-0143">Chaperone</keyword>
<dbReference type="InterPro" id="IPR043129">
    <property type="entry name" value="ATPase_NBD"/>
</dbReference>
<dbReference type="InterPro" id="IPR012725">
    <property type="entry name" value="Chaperone_DnaK"/>
</dbReference>
<dbReference type="HAMAP" id="MF_00332">
    <property type="entry name" value="DnaK"/>
    <property type="match status" value="1"/>
</dbReference>
<sequence length="614" mass="65729">MGERIIGIDLGTTNSCVAVLDDGEARVVPNGEGARTTPSVVAVSDKGEQLVGQIAKRQAITNPSNTVYAAKRLIGRKFGDEEVSQLARFLPYDIVPSENGDAWIEVEGRSYSPSEIGASVLRMLKECAEDFVGEPITRAVITVPAYFDDAQRQATKDAGRIAGLQVERIINEPTAATLAYGIGRESDETVTVAVYDLGGGTFDISILELREGAFEVLSTSGDTFLGGEDFDNAIVDWAAASFKAQHGVDLRDDKLSKQRLKEAAEKAKHELSWGLETDLNLPFIAAVSGQPVHLELTLTRRKLEELTRSLVERTLGPCKTALADAELDASDIGELLLVGGQTRMPLVAKLVGEFFGTEPNTGVNPDEVVACGAAIQGGILEGEVEGVVLLDVVPLNIGVETAGGVFTTLIPKGTTIPTRKSEVFSTSVDNQPVVPVHVLQGLREMAEDNRSLARLQLTDIPPAPRGVPQIRVSFDISADGILAVSAQDLGTGKSAGMNVQPTSGLTQTQLDELSDEAEHKKTEDAARRELADLRNRAETLIYTCERSLEAFGGGLSATDRADIEKDLLKLRSSLDLAQVDSMAIRDYLSALETSSHQIYEAMLADAENAEDAES</sequence>
<reference evidence="10 11" key="1">
    <citation type="submission" date="2014-12" db="EMBL/GenBank/DDBJ databases">
        <title>Genome assembly of Enhygromyxa salina DSM 15201.</title>
        <authorList>
            <person name="Sharma G."/>
            <person name="Subramanian S."/>
        </authorList>
    </citation>
    <scope>NUCLEOTIDE SEQUENCE [LARGE SCALE GENOMIC DNA]</scope>
    <source>
        <strain evidence="10 11">DSM 15201</strain>
    </source>
</reference>
<evidence type="ECO:0000256" key="9">
    <source>
        <dbReference type="RuleBase" id="RU003322"/>
    </source>
</evidence>
<feature type="modified residue" description="Phosphothreonine; by autocatalysis" evidence="8">
    <location>
        <position position="201"/>
    </location>
</feature>
<dbReference type="FunFam" id="3.30.420.40:FF:000004">
    <property type="entry name" value="Molecular chaperone DnaK"/>
    <property type="match status" value="1"/>
</dbReference>
<dbReference type="InterPro" id="IPR029047">
    <property type="entry name" value="HSP70_peptide-bd_sf"/>
</dbReference>
<dbReference type="NCBIfam" id="NF001413">
    <property type="entry name" value="PRK00290.1"/>
    <property type="match status" value="1"/>
</dbReference>
<accession>A0A0C2CX55</accession>
<evidence type="ECO:0000256" key="8">
    <source>
        <dbReference type="HAMAP-Rule" id="MF_00332"/>
    </source>
</evidence>
<dbReference type="GO" id="GO:0005524">
    <property type="term" value="F:ATP binding"/>
    <property type="evidence" value="ECO:0007669"/>
    <property type="project" value="UniProtKB-UniRule"/>
</dbReference>
<dbReference type="InterPro" id="IPR018181">
    <property type="entry name" value="Heat_shock_70_CS"/>
</dbReference>
<dbReference type="Gene3D" id="2.60.34.10">
    <property type="entry name" value="Substrate Binding Domain Of DNAk, Chain A, domain 1"/>
    <property type="match status" value="1"/>
</dbReference>
<evidence type="ECO:0000256" key="6">
    <source>
        <dbReference type="ARBA" id="ARBA00023016"/>
    </source>
</evidence>
<dbReference type="Gene3D" id="3.90.640.10">
    <property type="entry name" value="Actin, Chain A, domain 4"/>
    <property type="match status" value="1"/>
</dbReference>
<dbReference type="RefSeq" id="WP_052557733.1">
    <property type="nucleotide sequence ID" value="NZ_JMCC02000131.1"/>
</dbReference>
<comment type="similarity">
    <text evidence="1 8 9">Belongs to the heat shock protein 70 family.</text>
</comment>
<dbReference type="Gene3D" id="1.20.1270.10">
    <property type="match status" value="1"/>
</dbReference>
<evidence type="ECO:0000313" key="11">
    <source>
        <dbReference type="Proteomes" id="UP000031599"/>
    </source>
</evidence>
<dbReference type="SUPFAM" id="SSF100920">
    <property type="entry name" value="Heat shock protein 70kD (HSP70), peptide-binding domain"/>
    <property type="match status" value="1"/>
</dbReference>
<evidence type="ECO:0000256" key="1">
    <source>
        <dbReference type="ARBA" id="ARBA00007381"/>
    </source>
</evidence>
<dbReference type="EMBL" id="JMCC02000131">
    <property type="protein sequence ID" value="KIG12437.1"/>
    <property type="molecule type" value="Genomic_DNA"/>
</dbReference>
<dbReference type="PROSITE" id="PS01036">
    <property type="entry name" value="HSP70_3"/>
    <property type="match status" value="1"/>
</dbReference>
<evidence type="ECO:0000256" key="5">
    <source>
        <dbReference type="ARBA" id="ARBA00022840"/>
    </source>
</evidence>
<evidence type="ECO:0000256" key="7">
    <source>
        <dbReference type="ARBA" id="ARBA00023186"/>
    </source>
</evidence>
<dbReference type="PROSITE" id="PS00329">
    <property type="entry name" value="HSP70_2"/>
    <property type="match status" value="1"/>
</dbReference>
<evidence type="ECO:0000256" key="2">
    <source>
        <dbReference type="ARBA" id="ARBA00014415"/>
    </source>
</evidence>
<name>A0A0C2CX55_9BACT</name>
<keyword evidence="3 8" id="KW-0597">Phosphoprotein</keyword>
<keyword evidence="5 8" id="KW-0067">ATP-binding</keyword>
<dbReference type="PANTHER" id="PTHR19375">
    <property type="entry name" value="HEAT SHOCK PROTEIN 70KDA"/>
    <property type="match status" value="1"/>
</dbReference>
<evidence type="ECO:0000256" key="3">
    <source>
        <dbReference type="ARBA" id="ARBA00022553"/>
    </source>
</evidence>
<gene>
    <name evidence="8" type="primary">dnaK</name>
    <name evidence="10" type="ORF">DB30_01472</name>
</gene>